<proteinExistence type="predicted"/>
<protein>
    <submittedName>
        <fullName evidence="3">Uncharacterized protein</fullName>
    </submittedName>
</protein>
<evidence type="ECO:0000313" key="4">
    <source>
        <dbReference type="Proteomes" id="UP000002530"/>
    </source>
</evidence>
<keyword evidence="2" id="KW-1133">Transmembrane helix</keyword>
<reference evidence="3 4" key="1">
    <citation type="journal article" date="2005" name="Nature">
        <title>Genomic sequence of the pathogenic and allergenic filamentous fungus Aspergillus fumigatus.</title>
        <authorList>
            <person name="Nierman W.C."/>
            <person name="Pain A."/>
            <person name="Anderson M.J."/>
            <person name="Wortman J.R."/>
            <person name="Kim H.S."/>
            <person name="Arroyo J."/>
            <person name="Berriman M."/>
            <person name="Abe K."/>
            <person name="Archer D.B."/>
            <person name="Bermejo C."/>
            <person name="Bennett J."/>
            <person name="Bowyer P."/>
            <person name="Chen D."/>
            <person name="Collins M."/>
            <person name="Coulsen R."/>
            <person name="Davies R."/>
            <person name="Dyer P.S."/>
            <person name="Farman M."/>
            <person name="Fedorova N."/>
            <person name="Fedorova N."/>
            <person name="Feldblyum T.V."/>
            <person name="Fischer R."/>
            <person name="Fosker N."/>
            <person name="Fraser A."/>
            <person name="Garcia J.L."/>
            <person name="Garcia M.J."/>
            <person name="Goble A."/>
            <person name="Goldman G.H."/>
            <person name="Gomi K."/>
            <person name="Griffith-Jones S."/>
            <person name="Gwilliam R."/>
            <person name="Haas B."/>
            <person name="Haas H."/>
            <person name="Harris D."/>
            <person name="Horiuchi H."/>
            <person name="Huang J."/>
            <person name="Humphray S."/>
            <person name="Jimenez J."/>
            <person name="Keller N."/>
            <person name="Khouri H."/>
            <person name="Kitamoto K."/>
            <person name="Kobayashi T."/>
            <person name="Konzack S."/>
            <person name="Kulkarni R."/>
            <person name="Kumagai T."/>
            <person name="Lafon A."/>
            <person name="Latge J.P."/>
            <person name="Li W."/>
            <person name="Lord A."/>
            <person name="Lu C."/>
            <person name="Majoros W.H."/>
            <person name="May G.S."/>
            <person name="Miller B.L."/>
            <person name="Mohamoud Y."/>
            <person name="Molina M."/>
            <person name="Monod M."/>
            <person name="Mouyna I."/>
            <person name="Mulligan S."/>
            <person name="Murphy L."/>
            <person name="O'Neil S."/>
            <person name="Paulsen I."/>
            <person name="Penalva M.A."/>
            <person name="Pertea M."/>
            <person name="Price C."/>
            <person name="Pritchard B.L."/>
            <person name="Quail M.A."/>
            <person name="Rabbinowitsch E."/>
            <person name="Rawlins N."/>
            <person name="Rajandream M.A."/>
            <person name="Reichard U."/>
            <person name="Renauld H."/>
            <person name="Robson G.D."/>
            <person name="Rodriguez de Cordoba S."/>
            <person name="Rodriguez-Pena J.M."/>
            <person name="Ronning C.M."/>
            <person name="Rutter S."/>
            <person name="Salzberg S.L."/>
            <person name="Sanchez M."/>
            <person name="Sanchez-Ferrero J.C."/>
            <person name="Saunders D."/>
            <person name="Seeger K."/>
            <person name="Squares R."/>
            <person name="Squares S."/>
            <person name="Takeuchi M."/>
            <person name="Tekaia F."/>
            <person name="Turner G."/>
            <person name="Vazquez de Aldana C.R."/>
            <person name="Weidman J."/>
            <person name="White O."/>
            <person name="Woodward J."/>
            <person name="Yu J.H."/>
            <person name="Fraser C."/>
            <person name="Galagan J.E."/>
            <person name="Asai K."/>
            <person name="Machida M."/>
            <person name="Hall N."/>
            <person name="Barrell B."/>
            <person name="Denning D.W."/>
        </authorList>
    </citation>
    <scope>NUCLEOTIDE SEQUENCE [LARGE SCALE GENOMIC DNA]</scope>
    <source>
        <strain evidence="3 4">Af293</strain>
    </source>
</reference>
<dbReference type="HOGENOM" id="CLU_2670643_0_0_1"/>
<keyword evidence="2" id="KW-0472">Membrane</keyword>
<comment type="caution">
    <text evidence="3">The sequence shown here is derived from an EMBL/GenBank/DDBJ whole genome shotgun (WGS) entry which is preliminary data.</text>
</comment>
<feature type="region of interest" description="Disordered" evidence="1">
    <location>
        <begin position="1"/>
        <end position="26"/>
    </location>
</feature>
<evidence type="ECO:0000313" key="3">
    <source>
        <dbReference type="EMBL" id="EAL85851.1"/>
    </source>
</evidence>
<dbReference type="InParanoid" id="Q4WCN7"/>
<gene>
    <name evidence="3" type="ORF">AFUA_6G01880</name>
</gene>
<dbReference type="VEuPathDB" id="FungiDB:Afu6g01880"/>
<dbReference type="GeneID" id="3505129"/>
<feature type="transmembrane region" description="Helical" evidence="2">
    <location>
        <begin position="55"/>
        <end position="74"/>
    </location>
</feature>
<keyword evidence="2" id="KW-0812">Transmembrane</keyword>
<dbReference type="RefSeq" id="XP_747889.1">
    <property type="nucleotide sequence ID" value="XM_742796.1"/>
</dbReference>
<sequence length="75" mass="8683">MSAWWAYTTARAGEERDKQRERDKQSASAQMDLWTEEIAWQHSVLMLLYVRMPKTILTGLKISVLLVFLAAALAW</sequence>
<dbReference type="EMBL" id="AAHF01000012">
    <property type="protein sequence ID" value="EAL85851.1"/>
    <property type="molecule type" value="Genomic_DNA"/>
</dbReference>
<dbReference type="Proteomes" id="UP000002530">
    <property type="component" value="Unassembled WGS sequence"/>
</dbReference>
<name>Q4WCN7_ASPFU</name>
<accession>Q4WCN7</accession>
<organism evidence="3 4">
    <name type="scientific">Aspergillus fumigatus (strain ATCC MYA-4609 / CBS 101355 / FGSC A1100 / Af293)</name>
    <name type="common">Neosartorya fumigata</name>
    <dbReference type="NCBI Taxonomy" id="330879"/>
    <lineage>
        <taxon>Eukaryota</taxon>
        <taxon>Fungi</taxon>
        <taxon>Dikarya</taxon>
        <taxon>Ascomycota</taxon>
        <taxon>Pezizomycotina</taxon>
        <taxon>Eurotiomycetes</taxon>
        <taxon>Eurotiomycetidae</taxon>
        <taxon>Eurotiales</taxon>
        <taxon>Aspergillaceae</taxon>
        <taxon>Aspergillus</taxon>
        <taxon>Aspergillus subgen. Fumigati</taxon>
    </lineage>
</organism>
<evidence type="ECO:0000256" key="2">
    <source>
        <dbReference type="SAM" id="Phobius"/>
    </source>
</evidence>
<dbReference type="KEGG" id="afm:AFUA_6G01880"/>
<evidence type="ECO:0000256" key="1">
    <source>
        <dbReference type="SAM" id="MobiDB-lite"/>
    </source>
</evidence>
<feature type="compositionally biased region" description="Basic and acidic residues" evidence="1">
    <location>
        <begin position="12"/>
        <end position="25"/>
    </location>
</feature>
<dbReference type="AlphaFoldDB" id="Q4WCN7"/>
<keyword evidence="4" id="KW-1185">Reference proteome</keyword>